<evidence type="ECO:0000313" key="2">
    <source>
        <dbReference type="Proteomes" id="UP000824540"/>
    </source>
</evidence>
<name>A0A8T2NB35_9TELE</name>
<dbReference type="AlphaFoldDB" id="A0A8T2NB35"/>
<keyword evidence="2" id="KW-1185">Reference proteome</keyword>
<dbReference type="Proteomes" id="UP000824540">
    <property type="component" value="Unassembled WGS sequence"/>
</dbReference>
<evidence type="ECO:0000313" key="1">
    <source>
        <dbReference type="EMBL" id="KAG9337555.1"/>
    </source>
</evidence>
<organism evidence="1 2">
    <name type="scientific">Albula glossodonta</name>
    <name type="common">roundjaw bonefish</name>
    <dbReference type="NCBI Taxonomy" id="121402"/>
    <lineage>
        <taxon>Eukaryota</taxon>
        <taxon>Metazoa</taxon>
        <taxon>Chordata</taxon>
        <taxon>Craniata</taxon>
        <taxon>Vertebrata</taxon>
        <taxon>Euteleostomi</taxon>
        <taxon>Actinopterygii</taxon>
        <taxon>Neopterygii</taxon>
        <taxon>Teleostei</taxon>
        <taxon>Albuliformes</taxon>
        <taxon>Albulidae</taxon>
        <taxon>Albula</taxon>
    </lineage>
</organism>
<sequence length="159" mass="17545">MGVGGAVLTHGTSSHFKSFQRILRPTYPSSEPFLSVDVAMGIVTVPRFRGRRYCADARWRDTGLGWNSMPAYLCAARVIPVERGCPAAACQLQNPPLERCSIPGTRYHSAGVEAGGGGGGWSQRSSSLYFTFMLEMSEEVSRKRRAIETFALRNNEKPW</sequence>
<proteinExistence type="predicted"/>
<gene>
    <name evidence="1" type="ORF">JZ751_028572</name>
</gene>
<dbReference type="EMBL" id="JAFBMS010000085">
    <property type="protein sequence ID" value="KAG9337555.1"/>
    <property type="molecule type" value="Genomic_DNA"/>
</dbReference>
<reference evidence="1" key="1">
    <citation type="thesis" date="2021" institute="BYU ScholarsArchive" country="Provo, UT, USA">
        <title>Applications of and Algorithms for Genome Assembly and Genomic Analyses with an Emphasis on Marine Teleosts.</title>
        <authorList>
            <person name="Pickett B.D."/>
        </authorList>
    </citation>
    <scope>NUCLEOTIDE SEQUENCE</scope>
    <source>
        <strain evidence="1">HI-2016</strain>
    </source>
</reference>
<comment type="caution">
    <text evidence="1">The sequence shown here is derived from an EMBL/GenBank/DDBJ whole genome shotgun (WGS) entry which is preliminary data.</text>
</comment>
<accession>A0A8T2NB35</accession>
<protein>
    <submittedName>
        <fullName evidence="1">Uncharacterized protein</fullName>
    </submittedName>
</protein>